<dbReference type="KEGG" id="pnt:G5B91_12305"/>
<sequence length="99" mass="11363">MPKITSKDLRYKYSKTVTPGDDPKKTQADSKHLSRAEEYEVIKFLNSFSFKGGADMAIADRQAIEWMIQEHMPSNIQGQKSSTEWVEQHYISLRSKAPV</sequence>
<evidence type="ECO:0000313" key="3">
    <source>
        <dbReference type="EMBL" id="QIE87003.1"/>
    </source>
</evidence>
<evidence type="ECO:0000313" key="4">
    <source>
        <dbReference type="Proteomes" id="UP000501063"/>
    </source>
</evidence>
<organism evidence="3 4">
    <name type="scientific">Pseudomonas nitroreducens</name>
    <dbReference type="NCBI Taxonomy" id="46680"/>
    <lineage>
        <taxon>Bacteria</taxon>
        <taxon>Pseudomonadati</taxon>
        <taxon>Pseudomonadota</taxon>
        <taxon>Gammaproteobacteria</taxon>
        <taxon>Pseudomonadales</taxon>
        <taxon>Pseudomonadaceae</taxon>
        <taxon>Pseudomonas</taxon>
    </lineage>
</organism>
<dbReference type="Proteomes" id="UP000501063">
    <property type="component" value="Chromosome"/>
</dbReference>
<feature type="region of interest" description="Disordered" evidence="1">
    <location>
        <begin position="1"/>
        <end position="32"/>
    </location>
</feature>
<accession>A0A6G6IVN2</accession>
<name>A0A6G6IVN2_PSENT</name>
<dbReference type="EMBL" id="CP049140">
    <property type="protein sequence ID" value="QIE87003.1"/>
    <property type="molecule type" value="Genomic_DNA"/>
</dbReference>
<gene>
    <name evidence="2" type="ORF">G5B91_01350</name>
    <name evidence="3" type="ORF">G5B91_12305</name>
</gene>
<feature type="compositionally biased region" description="Basic and acidic residues" evidence="1">
    <location>
        <begin position="21"/>
        <end position="32"/>
    </location>
</feature>
<reference evidence="3 4" key="1">
    <citation type="submission" date="2020-02" db="EMBL/GenBank/DDBJ databases">
        <title>Integrative conjugative elements (ICEs) and plasmids drive adaptation of Pseudomonas nitroreducens strain HBP1 to wastewater environment.</title>
        <authorList>
            <person name="Sentchilo V."/>
            <person name="Carraro N."/>
            <person name="Bertelli C."/>
            <person name="van der Meer J.R."/>
        </authorList>
    </citation>
    <scope>NUCLEOTIDE SEQUENCE [LARGE SCALE GENOMIC DNA]</scope>
    <source>
        <strain evidence="3 4">HBP1</strain>
    </source>
</reference>
<protein>
    <submittedName>
        <fullName evidence="3">Uncharacterized protein</fullName>
    </submittedName>
</protein>
<dbReference type="RefSeq" id="WP_024766777.1">
    <property type="nucleotide sequence ID" value="NZ_CP049140.1"/>
</dbReference>
<dbReference type="EMBL" id="CP049140">
    <property type="protein sequence ID" value="QIE84983.1"/>
    <property type="molecule type" value="Genomic_DNA"/>
</dbReference>
<evidence type="ECO:0000256" key="1">
    <source>
        <dbReference type="SAM" id="MobiDB-lite"/>
    </source>
</evidence>
<proteinExistence type="predicted"/>
<feature type="compositionally biased region" description="Basic and acidic residues" evidence="1">
    <location>
        <begin position="1"/>
        <end position="11"/>
    </location>
</feature>
<dbReference type="AlphaFoldDB" id="A0A6G6IVN2"/>
<dbReference type="KEGG" id="pnt:G5B91_01350"/>
<evidence type="ECO:0000313" key="2">
    <source>
        <dbReference type="EMBL" id="QIE84983.1"/>
    </source>
</evidence>